<keyword evidence="2" id="KW-1185">Reference proteome</keyword>
<evidence type="ECO:0000313" key="2">
    <source>
        <dbReference type="Proteomes" id="UP000297861"/>
    </source>
</evidence>
<reference evidence="1 2" key="1">
    <citation type="submission" date="2019-03" db="EMBL/GenBank/DDBJ databases">
        <title>San Antonio Military Medical Center submission to MRSN (WRAIR), pending publication.</title>
        <authorList>
            <person name="Blyth D.M."/>
            <person name="Mccarthy S.L."/>
            <person name="Schall S.E."/>
            <person name="Stam J.A."/>
            <person name="Ong A.C."/>
            <person name="Mcgann P.T."/>
        </authorList>
    </citation>
    <scope>NUCLEOTIDE SEQUENCE [LARGE SCALE GENOMIC DNA]</scope>
    <source>
        <strain evidence="1 2">MRSN571793</strain>
    </source>
</reference>
<evidence type="ECO:0000313" key="1">
    <source>
        <dbReference type="EMBL" id="TFD97327.1"/>
    </source>
</evidence>
<dbReference type="Proteomes" id="UP000297861">
    <property type="component" value="Unassembled WGS sequence"/>
</dbReference>
<organism evidence="1 2">
    <name type="scientific">Dysgonomonas capnocytophagoides</name>
    <dbReference type="NCBI Taxonomy" id="45254"/>
    <lineage>
        <taxon>Bacteria</taxon>
        <taxon>Pseudomonadati</taxon>
        <taxon>Bacteroidota</taxon>
        <taxon>Bacteroidia</taxon>
        <taxon>Bacteroidales</taxon>
        <taxon>Dysgonomonadaceae</taxon>
        <taxon>Dysgonomonas</taxon>
    </lineage>
</organism>
<protein>
    <submittedName>
        <fullName evidence="1">Uncharacterized protein</fullName>
    </submittedName>
</protein>
<dbReference type="RefSeq" id="WP_134435877.1">
    <property type="nucleotide sequence ID" value="NZ_SOML01000003.1"/>
</dbReference>
<sequence>MNNLEIVIERLKSTSDKKTQIKILQEINMLLLTQYMLKIDDNFVLYPIEVEAYYYQENNFPDTCAHKYQWQQNRYGQLYFHRAGNKADASFLYDGGGIDVCLSNSDDFFLGILIRGAWINQEETPICTPGILTRRVVYHICDNNSVLKITDKERTIIQKLEENNQIVQLASNDRRNKDSILFQSTRFGINPNNHPEYALYKLRSLIELNEPNHPFRAKEKVVLDHMRDNNIAPIPDNIRKILGSNSNWIIEQMKSK</sequence>
<dbReference type="EMBL" id="SOML01000003">
    <property type="protein sequence ID" value="TFD97327.1"/>
    <property type="molecule type" value="Genomic_DNA"/>
</dbReference>
<comment type="caution">
    <text evidence="1">The sequence shown here is derived from an EMBL/GenBank/DDBJ whole genome shotgun (WGS) entry which is preliminary data.</text>
</comment>
<accession>A0A4Y8L4W2</accession>
<dbReference type="OrthoDB" id="1082290at2"/>
<proteinExistence type="predicted"/>
<gene>
    <name evidence="1" type="ORF">E2605_06570</name>
</gene>
<name>A0A4Y8L4W2_9BACT</name>
<dbReference type="AlphaFoldDB" id="A0A4Y8L4W2"/>